<dbReference type="SUPFAM" id="SSF49562">
    <property type="entry name" value="C2 domain (Calcium/lipid-binding domain, CaLB)"/>
    <property type="match status" value="1"/>
</dbReference>
<dbReference type="AlphaFoldDB" id="A0A1Y3BDK0"/>
<dbReference type="EMBL" id="MUJZ01025407">
    <property type="protein sequence ID" value="OTF78989.1"/>
    <property type="molecule type" value="Genomic_DNA"/>
</dbReference>
<evidence type="ECO:0000259" key="1">
    <source>
        <dbReference type="PROSITE" id="PS50004"/>
    </source>
</evidence>
<evidence type="ECO:0000313" key="3">
    <source>
        <dbReference type="Proteomes" id="UP000194236"/>
    </source>
</evidence>
<sequence>MAEELNENLITTMKATCDRLIIQVRVAPDYHGDPNRSAIYHVIMEKFSSLPNVERKLLVKIAKASDLRLENDLGAIYCMIEMDEPYQSERTTIIRNQLDSPEWDQHFMFNVNEKSQELLFELLKESTNTKQRNNSDQILGNTIVNIKELISNPSQSKTLRLQSAMDKQDVGNLFVE</sequence>
<dbReference type="PANTHER" id="PTHR21119">
    <property type="entry name" value="C2 DOMAIN-CONTAINING PROTEIN"/>
    <property type="match status" value="1"/>
</dbReference>
<organism evidence="2 3">
    <name type="scientific">Euroglyphus maynei</name>
    <name type="common">Mayne's house dust mite</name>
    <dbReference type="NCBI Taxonomy" id="6958"/>
    <lineage>
        <taxon>Eukaryota</taxon>
        <taxon>Metazoa</taxon>
        <taxon>Ecdysozoa</taxon>
        <taxon>Arthropoda</taxon>
        <taxon>Chelicerata</taxon>
        <taxon>Arachnida</taxon>
        <taxon>Acari</taxon>
        <taxon>Acariformes</taxon>
        <taxon>Sarcoptiformes</taxon>
        <taxon>Astigmata</taxon>
        <taxon>Psoroptidia</taxon>
        <taxon>Analgoidea</taxon>
        <taxon>Pyroglyphidae</taxon>
        <taxon>Pyroglyphinae</taxon>
        <taxon>Euroglyphus</taxon>
    </lineage>
</organism>
<feature type="non-terminal residue" evidence="2">
    <location>
        <position position="176"/>
    </location>
</feature>
<protein>
    <recommendedName>
        <fullName evidence="1">C2 domain-containing protein</fullName>
    </recommendedName>
</protein>
<dbReference type="Gene3D" id="2.60.40.150">
    <property type="entry name" value="C2 domain"/>
    <property type="match status" value="1"/>
</dbReference>
<dbReference type="Pfam" id="PF00168">
    <property type="entry name" value="C2"/>
    <property type="match status" value="1"/>
</dbReference>
<dbReference type="OrthoDB" id="6516528at2759"/>
<dbReference type="InterPro" id="IPR035892">
    <property type="entry name" value="C2_domain_sf"/>
</dbReference>
<name>A0A1Y3BDK0_EURMA</name>
<comment type="caution">
    <text evidence="2">The sequence shown here is derived from an EMBL/GenBank/DDBJ whole genome shotgun (WGS) entry which is preliminary data.</text>
</comment>
<gene>
    <name evidence="2" type="ORF">BLA29_007272</name>
</gene>
<reference evidence="2 3" key="1">
    <citation type="submission" date="2017-03" db="EMBL/GenBank/DDBJ databases">
        <title>Genome Survey of Euroglyphus maynei.</title>
        <authorList>
            <person name="Arlian L.G."/>
            <person name="Morgan M.S."/>
            <person name="Rider S.D."/>
        </authorList>
    </citation>
    <scope>NUCLEOTIDE SEQUENCE [LARGE SCALE GENOMIC DNA]</scope>
    <source>
        <strain evidence="2">Arlian Lab</strain>
        <tissue evidence="2">Whole body</tissue>
    </source>
</reference>
<dbReference type="InterPro" id="IPR000008">
    <property type="entry name" value="C2_dom"/>
</dbReference>
<dbReference type="SMART" id="SM00239">
    <property type="entry name" value="C2"/>
    <property type="match status" value="1"/>
</dbReference>
<keyword evidence="3" id="KW-1185">Reference proteome</keyword>
<evidence type="ECO:0000313" key="2">
    <source>
        <dbReference type="EMBL" id="OTF78989.1"/>
    </source>
</evidence>
<dbReference type="PANTHER" id="PTHR21119:SF5">
    <property type="entry name" value="C2 DOMAIN-CONTAINING PROTEIN"/>
    <property type="match status" value="1"/>
</dbReference>
<dbReference type="PROSITE" id="PS50004">
    <property type="entry name" value="C2"/>
    <property type="match status" value="1"/>
</dbReference>
<proteinExistence type="predicted"/>
<dbReference type="Proteomes" id="UP000194236">
    <property type="component" value="Unassembled WGS sequence"/>
</dbReference>
<feature type="domain" description="C2" evidence="1">
    <location>
        <begin position="38"/>
        <end position="159"/>
    </location>
</feature>
<accession>A0A1Y3BDK0</accession>
<dbReference type="InterPro" id="IPR039934">
    <property type="entry name" value="C2CD2/C2CD2L"/>
</dbReference>